<dbReference type="AlphaFoldDB" id="G9XE48"/>
<evidence type="ECO:0000256" key="4">
    <source>
        <dbReference type="ARBA" id="ARBA00032089"/>
    </source>
</evidence>
<comment type="similarity">
    <text evidence="1 5">Belongs to the MreC family.</text>
</comment>
<comment type="function">
    <text evidence="5">Involved in formation and maintenance of cell shape.</text>
</comment>
<evidence type="ECO:0000313" key="9">
    <source>
        <dbReference type="Proteomes" id="UP000003379"/>
    </source>
</evidence>
<evidence type="ECO:0000256" key="1">
    <source>
        <dbReference type="ARBA" id="ARBA00009369"/>
    </source>
</evidence>
<dbReference type="PIRSF" id="PIRSF038471">
    <property type="entry name" value="MreC"/>
    <property type="match status" value="1"/>
</dbReference>
<reference evidence="8 9" key="1">
    <citation type="submission" date="2011-08" db="EMBL/GenBank/DDBJ databases">
        <title>The Genome Sequence of Eubacteriaceae bacterium CM5.</title>
        <authorList>
            <consortium name="The Broad Institute Genome Sequencing Platform"/>
            <person name="Earl A."/>
            <person name="Ward D."/>
            <person name="Feldgarden M."/>
            <person name="Gevers D."/>
            <person name="Sizova M."/>
            <person name="Hazen A."/>
            <person name="Epstein S."/>
            <person name="Young S.K."/>
            <person name="Zeng Q."/>
            <person name="Gargeya S."/>
            <person name="Fitzgerald M."/>
            <person name="Haas B."/>
            <person name="Abouelleil A."/>
            <person name="Alvarado L."/>
            <person name="Arachchi H.M."/>
            <person name="Berlin A."/>
            <person name="Brown A."/>
            <person name="Chapman S.B."/>
            <person name="Chen Z."/>
            <person name="Dunbar C."/>
            <person name="Freedman E."/>
            <person name="Gearin G."/>
            <person name="Gellesch M."/>
            <person name="Goldberg J."/>
            <person name="Griggs A."/>
            <person name="Gujja S."/>
            <person name="Heiman D."/>
            <person name="Howarth C."/>
            <person name="Larson L."/>
            <person name="Lui A."/>
            <person name="MacDonald P.J.P."/>
            <person name="Montmayeur A."/>
            <person name="Murphy C."/>
            <person name="Neiman D."/>
            <person name="Pearson M."/>
            <person name="Priest M."/>
            <person name="Roberts A."/>
            <person name="Saif S."/>
            <person name="Shea T."/>
            <person name="Shenoy N."/>
            <person name="Sisk P."/>
            <person name="Stolte C."/>
            <person name="Sykes S."/>
            <person name="Wortman J."/>
            <person name="Nusbaum C."/>
            <person name="Birren B."/>
        </authorList>
    </citation>
    <scope>NUCLEOTIDE SEQUENCE [LARGE SCALE GENOMIC DNA]</scope>
    <source>
        <strain evidence="8 9">CM5</strain>
    </source>
</reference>
<dbReference type="GO" id="GO:0005886">
    <property type="term" value="C:plasma membrane"/>
    <property type="evidence" value="ECO:0007669"/>
    <property type="project" value="TreeGrafter"/>
</dbReference>
<evidence type="ECO:0000259" key="7">
    <source>
        <dbReference type="Pfam" id="PF04085"/>
    </source>
</evidence>
<dbReference type="InterPro" id="IPR007221">
    <property type="entry name" value="MreC"/>
</dbReference>
<gene>
    <name evidence="8" type="ORF">HMPREF9628_00392</name>
</gene>
<evidence type="ECO:0000256" key="3">
    <source>
        <dbReference type="ARBA" id="ARBA00022960"/>
    </source>
</evidence>
<name>G9XE48_9FIRM</name>
<dbReference type="STRING" id="796937.HMPREF9630_00069"/>
<dbReference type="Gene3D" id="2.40.10.350">
    <property type="entry name" value="Rod shape-determining protein MreC, domain 2"/>
    <property type="match status" value="1"/>
</dbReference>
<dbReference type="HOGENOM" id="CLU_042663_1_2_9"/>
<dbReference type="InterPro" id="IPR055342">
    <property type="entry name" value="MreC_beta-barrel_core"/>
</dbReference>
<keyword evidence="3 5" id="KW-0133">Cell shape</keyword>
<dbReference type="InterPro" id="IPR042175">
    <property type="entry name" value="Cell/Rod_MreC_2"/>
</dbReference>
<dbReference type="Proteomes" id="UP000003379">
    <property type="component" value="Unassembled WGS sequence"/>
</dbReference>
<dbReference type="GO" id="GO:0008360">
    <property type="term" value="P:regulation of cell shape"/>
    <property type="evidence" value="ECO:0007669"/>
    <property type="project" value="UniProtKB-KW"/>
</dbReference>
<proteinExistence type="inferred from homology"/>
<dbReference type="RefSeq" id="WP_009528648.1">
    <property type="nucleotide sequence ID" value="NZ_JH414597.1"/>
</dbReference>
<dbReference type="EMBL" id="AFZG01000041">
    <property type="protein sequence ID" value="EHL18706.1"/>
    <property type="molecule type" value="Genomic_DNA"/>
</dbReference>
<dbReference type="InterPro" id="IPR042177">
    <property type="entry name" value="Cell/Rod_1"/>
</dbReference>
<dbReference type="Gene3D" id="2.40.10.340">
    <property type="entry name" value="Rod shape-determining protein MreC, domain 1"/>
    <property type="match status" value="1"/>
</dbReference>
<dbReference type="NCBIfam" id="TIGR00219">
    <property type="entry name" value="mreC"/>
    <property type="match status" value="1"/>
</dbReference>
<keyword evidence="6" id="KW-0175">Coiled coil</keyword>
<evidence type="ECO:0000256" key="6">
    <source>
        <dbReference type="SAM" id="Coils"/>
    </source>
</evidence>
<evidence type="ECO:0000256" key="5">
    <source>
        <dbReference type="PIRNR" id="PIRNR038471"/>
    </source>
</evidence>
<dbReference type="Pfam" id="PF04085">
    <property type="entry name" value="MreC"/>
    <property type="match status" value="1"/>
</dbReference>
<evidence type="ECO:0000256" key="2">
    <source>
        <dbReference type="ARBA" id="ARBA00013855"/>
    </source>
</evidence>
<accession>G9XE48</accession>
<feature type="domain" description="Rod shape-determining protein MreC beta-barrel core" evidence="7">
    <location>
        <begin position="122"/>
        <end position="274"/>
    </location>
</feature>
<evidence type="ECO:0000313" key="8">
    <source>
        <dbReference type="EMBL" id="EHL18706.1"/>
    </source>
</evidence>
<protein>
    <recommendedName>
        <fullName evidence="2 5">Cell shape-determining protein MreC</fullName>
    </recommendedName>
    <alternativeName>
        <fullName evidence="4 5">Cell shape protein MreC</fullName>
    </alternativeName>
</protein>
<organism evidence="8 9">
    <name type="scientific">Peptoanaerobacter stomatis</name>
    <dbReference type="NCBI Taxonomy" id="796937"/>
    <lineage>
        <taxon>Bacteria</taxon>
        <taxon>Bacillati</taxon>
        <taxon>Bacillota</taxon>
        <taxon>Clostridia</taxon>
        <taxon>Peptostreptococcales</taxon>
        <taxon>Filifactoraceae</taxon>
        <taxon>Peptoanaerobacter</taxon>
    </lineage>
</organism>
<feature type="coiled-coil region" evidence="6">
    <location>
        <begin position="65"/>
        <end position="112"/>
    </location>
</feature>
<comment type="caution">
    <text evidence="8">The sequence shown here is derived from an EMBL/GenBank/DDBJ whole genome shotgun (WGS) entry which is preliminary data.</text>
</comment>
<dbReference type="PANTHER" id="PTHR34138:SF1">
    <property type="entry name" value="CELL SHAPE-DETERMINING PROTEIN MREC"/>
    <property type="match status" value="1"/>
</dbReference>
<sequence>MFNVFIKGLVKWKKVIAAVTVFLILAVMLINSIRYEKTSSINNKCFDVFTQMSLIGNKIRNKFISDSTDSELEKLKEENRSLRDQLIKNTMQEEEVQELNNLKNALKFVTDKTASDFISADIVARNDGNYYNSFTISAGSDNGVKSDSIVVNGDGLIGRVYQVSQKYSKAVSIIDSRFPVSFQIIGRSSDTGMLSQDVSITQIEDASLIKGYMFDVNSPVKIDDIVTTSGLGLYPAGIPIGKVQQIIPDEQNILKYIVVQPYVNFKKLDKVMVFNKKDL</sequence>
<dbReference type="PANTHER" id="PTHR34138">
    <property type="entry name" value="CELL SHAPE-DETERMINING PROTEIN MREC"/>
    <property type="match status" value="1"/>
</dbReference>